<reference evidence="7 8" key="1">
    <citation type="journal article" date="2013" name="Curr. Biol.">
        <title>The Genome of the Foraminiferan Reticulomyxa filosa.</title>
        <authorList>
            <person name="Glockner G."/>
            <person name="Hulsmann N."/>
            <person name="Schleicher M."/>
            <person name="Noegel A.A."/>
            <person name="Eichinger L."/>
            <person name="Gallinger C."/>
            <person name="Pawlowski J."/>
            <person name="Sierra R."/>
            <person name="Euteneuer U."/>
            <person name="Pillet L."/>
            <person name="Moustafa A."/>
            <person name="Platzer M."/>
            <person name="Groth M."/>
            <person name="Szafranski K."/>
            <person name="Schliwa M."/>
        </authorList>
    </citation>
    <scope>NUCLEOTIDE SEQUENCE [LARGE SCALE GENOMIC DNA]</scope>
</reference>
<keyword evidence="5" id="KW-1133">Transmembrane helix</keyword>
<feature type="domain" description="Glucose-methanol-choline oxidoreductase N-terminal" evidence="6">
    <location>
        <begin position="2"/>
        <end position="177"/>
    </location>
</feature>
<evidence type="ECO:0000256" key="2">
    <source>
        <dbReference type="ARBA" id="ARBA00010790"/>
    </source>
</evidence>
<evidence type="ECO:0000256" key="3">
    <source>
        <dbReference type="ARBA" id="ARBA00022630"/>
    </source>
</evidence>
<evidence type="ECO:0000256" key="1">
    <source>
        <dbReference type="ARBA" id="ARBA00001974"/>
    </source>
</evidence>
<name>X6N0B9_RETFI</name>
<dbReference type="SUPFAM" id="SSF51905">
    <property type="entry name" value="FAD/NAD(P)-binding domain"/>
    <property type="match status" value="1"/>
</dbReference>
<comment type="cofactor">
    <cofactor evidence="1">
        <name>FAD</name>
        <dbReference type="ChEBI" id="CHEBI:57692"/>
    </cofactor>
</comment>
<dbReference type="Proteomes" id="UP000023152">
    <property type="component" value="Unassembled WGS sequence"/>
</dbReference>
<dbReference type="OrthoDB" id="269227at2759"/>
<keyword evidence="5" id="KW-0472">Membrane</keyword>
<dbReference type="GO" id="GO:0050660">
    <property type="term" value="F:flavin adenine dinucleotide binding"/>
    <property type="evidence" value="ECO:0007669"/>
    <property type="project" value="InterPro"/>
</dbReference>
<feature type="non-terminal residue" evidence="7">
    <location>
        <position position="1"/>
    </location>
</feature>
<dbReference type="PANTHER" id="PTHR11552:SF147">
    <property type="entry name" value="CHOLINE DEHYDROGENASE, MITOCHONDRIAL"/>
    <property type="match status" value="1"/>
</dbReference>
<dbReference type="GO" id="GO:0016614">
    <property type="term" value="F:oxidoreductase activity, acting on CH-OH group of donors"/>
    <property type="evidence" value="ECO:0007669"/>
    <property type="project" value="InterPro"/>
</dbReference>
<keyword evidence="4" id="KW-0274">FAD</keyword>
<dbReference type="InterPro" id="IPR000172">
    <property type="entry name" value="GMC_OxRdtase_N"/>
</dbReference>
<evidence type="ECO:0000256" key="5">
    <source>
        <dbReference type="SAM" id="Phobius"/>
    </source>
</evidence>
<dbReference type="InterPro" id="IPR036188">
    <property type="entry name" value="FAD/NAD-bd_sf"/>
</dbReference>
<protein>
    <recommendedName>
        <fullName evidence="6">Glucose-methanol-choline oxidoreductase N-terminal domain-containing protein</fullName>
    </recommendedName>
</protein>
<comment type="similarity">
    <text evidence="2">Belongs to the GMC oxidoreductase family.</text>
</comment>
<evidence type="ECO:0000313" key="7">
    <source>
        <dbReference type="EMBL" id="ETO19338.1"/>
    </source>
</evidence>
<dbReference type="Pfam" id="PF00732">
    <property type="entry name" value="GMC_oxred_N"/>
    <property type="match status" value="1"/>
</dbReference>
<keyword evidence="5" id="KW-0812">Transmembrane</keyword>
<dbReference type="PANTHER" id="PTHR11552">
    <property type="entry name" value="GLUCOSE-METHANOL-CHOLINE GMC OXIDOREDUCTASE"/>
    <property type="match status" value="1"/>
</dbReference>
<sequence length="249" mass="28017">ELGFSQPNSDYNSDESLGSSYLQMNIQGYRVSTFLGFMSALFAPSNKDRSKIQLDILPQAQVVKLLFDDSKQYIKGIEFVDLQTNSRHTVLIKDVTTGEVIVCAGTVASPQLLLLSGLFTPPSPLFYKVNLHQTILNHSSIACWNRKGIGDSQELQSLNIPVVHHVPGVGKNLQDHMILGLRYKLKDPSITKHKVLNTNNVNTWDNFVNYIWKGHGFFNTSGLLFVHIHLFFFFFFSSFPFSPLSPPPL</sequence>
<dbReference type="Gene3D" id="3.30.560.10">
    <property type="entry name" value="Glucose Oxidase, domain 3"/>
    <property type="match status" value="2"/>
</dbReference>
<dbReference type="AlphaFoldDB" id="X6N0B9"/>
<comment type="caution">
    <text evidence="7">The sequence shown here is derived from an EMBL/GenBank/DDBJ whole genome shotgun (WGS) entry which is preliminary data.</text>
</comment>
<proteinExistence type="inferred from homology"/>
<evidence type="ECO:0000313" key="8">
    <source>
        <dbReference type="Proteomes" id="UP000023152"/>
    </source>
</evidence>
<organism evidence="7 8">
    <name type="scientific">Reticulomyxa filosa</name>
    <dbReference type="NCBI Taxonomy" id="46433"/>
    <lineage>
        <taxon>Eukaryota</taxon>
        <taxon>Sar</taxon>
        <taxon>Rhizaria</taxon>
        <taxon>Retaria</taxon>
        <taxon>Foraminifera</taxon>
        <taxon>Monothalamids</taxon>
        <taxon>Reticulomyxidae</taxon>
        <taxon>Reticulomyxa</taxon>
    </lineage>
</organism>
<keyword evidence="3" id="KW-0285">Flavoprotein</keyword>
<accession>X6N0B9</accession>
<feature type="transmembrane region" description="Helical" evidence="5">
    <location>
        <begin position="26"/>
        <end position="43"/>
    </location>
</feature>
<dbReference type="Gene3D" id="3.50.50.60">
    <property type="entry name" value="FAD/NAD(P)-binding domain"/>
    <property type="match status" value="2"/>
</dbReference>
<evidence type="ECO:0000259" key="6">
    <source>
        <dbReference type="Pfam" id="PF00732"/>
    </source>
</evidence>
<gene>
    <name evidence="7" type="ORF">RFI_17892</name>
</gene>
<dbReference type="InterPro" id="IPR012132">
    <property type="entry name" value="GMC_OxRdtase"/>
</dbReference>
<dbReference type="EMBL" id="ASPP01013777">
    <property type="protein sequence ID" value="ETO19338.1"/>
    <property type="molecule type" value="Genomic_DNA"/>
</dbReference>
<keyword evidence="8" id="KW-1185">Reference proteome</keyword>
<feature type="transmembrane region" description="Helical" evidence="5">
    <location>
        <begin position="222"/>
        <end position="241"/>
    </location>
</feature>
<evidence type="ECO:0000256" key="4">
    <source>
        <dbReference type="ARBA" id="ARBA00022827"/>
    </source>
</evidence>